<accession>A0A8X6UNY8</accession>
<comment type="caution">
    <text evidence="2">The sequence shown here is derived from an EMBL/GenBank/DDBJ whole genome shotgun (WGS) entry which is preliminary data.</text>
</comment>
<organism evidence="2 3">
    <name type="scientific">Nephila pilipes</name>
    <name type="common">Giant wood spider</name>
    <name type="synonym">Nephila maculata</name>
    <dbReference type="NCBI Taxonomy" id="299642"/>
    <lineage>
        <taxon>Eukaryota</taxon>
        <taxon>Metazoa</taxon>
        <taxon>Ecdysozoa</taxon>
        <taxon>Arthropoda</taxon>
        <taxon>Chelicerata</taxon>
        <taxon>Arachnida</taxon>
        <taxon>Araneae</taxon>
        <taxon>Araneomorphae</taxon>
        <taxon>Entelegynae</taxon>
        <taxon>Araneoidea</taxon>
        <taxon>Nephilidae</taxon>
        <taxon>Nephila</taxon>
    </lineage>
</organism>
<evidence type="ECO:0000313" key="2">
    <source>
        <dbReference type="EMBL" id="GFU42942.1"/>
    </source>
</evidence>
<keyword evidence="3" id="KW-1185">Reference proteome</keyword>
<reference evidence="2" key="1">
    <citation type="submission" date="2020-08" db="EMBL/GenBank/DDBJ databases">
        <title>Multicomponent nature underlies the extraordinary mechanical properties of spider dragline silk.</title>
        <authorList>
            <person name="Kono N."/>
            <person name="Nakamura H."/>
            <person name="Mori M."/>
            <person name="Yoshida Y."/>
            <person name="Ohtoshi R."/>
            <person name="Malay A.D."/>
            <person name="Moran D.A.P."/>
            <person name="Tomita M."/>
            <person name="Numata K."/>
            <person name="Arakawa K."/>
        </authorList>
    </citation>
    <scope>NUCLEOTIDE SEQUENCE</scope>
</reference>
<evidence type="ECO:0000256" key="1">
    <source>
        <dbReference type="SAM" id="MobiDB-lite"/>
    </source>
</evidence>
<evidence type="ECO:0000313" key="3">
    <source>
        <dbReference type="Proteomes" id="UP000887013"/>
    </source>
</evidence>
<proteinExistence type="predicted"/>
<dbReference type="Proteomes" id="UP000887013">
    <property type="component" value="Unassembled WGS sequence"/>
</dbReference>
<name>A0A8X6UNY8_NEPPI</name>
<sequence length="113" mass="13050">MARSTLSRSDPEIDGPRTLNSQAVRNPHRLFRLTGINKSAGFLCSKRMQQFIADSREKRDFWARLILLLEHLLLGFEMNWVILAGCGLMKTIEFASKFYRPFLALLLLKIIPE</sequence>
<protein>
    <submittedName>
        <fullName evidence="2">Uncharacterized protein</fullName>
    </submittedName>
</protein>
<dbReference type="AlphaFoldDB" id="A0A8X6UNY8"/>
<dbReference type="EMBL" id="BMAW01132298">
    <property type="protein sequence ID" value="GFU42942.1"/>
    <property type="molecule type" value="Genomic_DNA"/>
</dbReference>
<gene>
    <name evidence="2" type="ORF">NPIL_190761</name>
</gene>
<feature type="region of interest" description="Disordered" evidence="1">
    <location>
        <begin position="1"/>
        <end position="21"/>
    </location>
</feature>